<name>A0ABU3D624_9FLAO</name>
<sequence length="142" mass="15873">MSRLFYEEKGLHGFRASEKPERKRVKSYLEKVSSLVPAEIIAGYLAMLGFLEKEEGSVIVEKQGLLIGIFFFCLILTPLYLNFQAEAGKPKIMHLVLSSLAFIIWAYVTSGEKFSGIYYDADVASISLIAFSLVSVLVPLKK</sequence>
<comment type="caution">
    <text evidence="2">The sequence shown here is derived from an EMBL/GenBank/DDBJ whole genome shotgun (WGS) entry which is preliminary data.</text>
</comment>
<gene>
    <name evidence="2" type="ORF">RM539_10350</name>
</gene>
<dbReference type="RefSeq" id="WP_311503325.1">
    <property type="nucleotide sequence ID" value="NZ_JAVRHK010000006.1"/>
</dbReference>
<organism evidence="2 3">
    <name type="scientific">Autumnicola musiva</name>
    <dbReference type="NCBI Taxonomy" id="3075589"/>
    <lineage>
        <taxon>Bacteria</taxon>
        <taxon>Pseudomonadati</taxon>
        <taxon>Bacteroidota</taxon>
        <taxon>Flavobacteriia</taxon>
        <taxon>Flavobacteriales</taxon>
        <taxon>Flavobacteriaceae</taxon>
        <taxon>Autumnicola</taxon>
    </lineage>
</organism>
<feature type="transmembrane region" description="Helical" evidence="1">
    <location>
        <begin position="32"/>
        <end position="51"/>
    </location>
</feature>
<feature type="transmembrane region" description="Helical" evidence="1">
    <location>
        <begin position="63"/>
        <end position="81"/>
    </location>
</feature>
<keyword evidence="1" id="KW-1133">Transmembrane helix</keyword>
<keyword evidence="3" id="KW-1185">Reference proteome</keyword>
<reference evidence="2 3" key="1">
    <citation type="submission" date="2023-09" db="EMBL/GenBank/DDBJ databases">
        <authorList>
            <person name="Rey-Velasco X."/>
        </authorList>
    </citation>
    <scope>NUCLEOTIDE SEQUENCE [LARGE SCALE GENOMIC DNA]</scope>
    <source>
        <strain evidence="2 3">F117</strain>
    </source>
</reference>
<protein>
    <submittedName>
        <fullName evidence="2">Uncharacterized protein</fullName>
    </submittedName>
</protein>
<feature type="transmembrane region" description="Helical" evidence="1">
    <location>
        <begin position="93"/>
        <end position="110"/>
    </location>
</feature>
<dbReference type="EMBL" id="JAVRHK010000006">
    <property type="protein sequence ID" value="MDT0676981.1"/>
    <property type="molecule type" value="Genomic_DNA"/>
</dbReference>
<feature type="transmembrane region" description="Helical" evidence="1">
    <location>
        <begin position="116"/>
        <end position="140"/>
    </location>
</feature>
<evidence type="ECO:0000256" key="1">
    <source>
        <dbReference type="SAM" id="Phobius"/>
    </source>
</evidence>
<accession>A0ABU3D624</accession>
<keyword evidence="1" id="KW-0472">Membrane</keyword>
<dbReference type="Proteomes" id="UP001262582">
    <property type="component" value="Unassembled WGS sequence"/>
</dbReference>
<evidence type="ECO:0000313" key="2">
    <source>
        <dbReference type="EMBL" id="MDT0676981.1"/>
    </source>
</evidence>
<keyword evidence="1" id="KW-0812">Transmembrane</keyword>
<evidence type="ECO:0000313" key="3">
    <source>
        <dbReference type="Proteomes" id="UP001262582"/>
    </source>
</evidence>
<proteinExistence type="predicted"/>